<evidence type="ECO:0000256" key="1">
    <source>
        <dbReference type="SAM" id="MobiDB-lite"/>
    </source>
</evidence>
<sequence length="91" mass="9583">MSSESEQPALLFVAGREWRARQDTPAAAHRRAQGPGSCNPGNTSPILLPAPPDPGPALRNKTHLVHTCRPPPAVITDGAIKTQMALVLSVS</sequence>
<proteinExistence type="predicted"/>
<accession>A0AAD7RMN5</accession>
<name>A0AAD7RMN5_9TELE</name>
<feature type="region of interest" description="Disordered" evidence="1">
    <location>
        <begin position="20"/>
        <end position="55"/>
    </location>
</feature>
<gene>
    <name evidence="2" type="ORF">AAFF_G00183540</name>
</gene>
<dbReference type="EMBL" id="JAINUG010000244">
    <property type="protein sequence ID" value="KAJ8385641.1"/>
    <property type="molecule type" value="Genomic_DNA"/>
</dbReference>
<reference evidence="2" key="1">
    <citation type="journal article" date="2023" name="Science">
        <title>Genome structures resolve the early diversification of teleost fishes.</title>
        <authorList>
            <person name="Parey E."/>
            <person name="Louis A."/>
            <person name="Montfort J."/>
            <person name="Bouchez O."/>
            <person name="Roques C."/>
            <person name="Iampietro C."/>
            <person name="Lluch J."/>
            <person name="Castinel A."/>
            <person name="Donnadieu C."/>
            <person name="Desvignes T."/>
            <person name="Floi Bucao C."/>
            <person name="Jouanno E."/>
            <person name="Wen M."/>
            <person name="Mejri S."/>
            <person name="Dirks R."/>
            <person name="Jansen H."/>
            <person name="Henkel C."/>
            <person name="Chen W.J."/>
            <person name="Zahm M."/>
            <person name="Cabau C."/>
            <person name="Klopp C."/>
            <person name="Thompson A.W."/>
            <person name="Robinson-Rechavi M."/>
            <person name="Braasch I."/>
            <person name="Lecointre G."/>
            <person name="Bobe J."/>
            <person name="Postlethwait J.H."/>
            <person name="Berthelot C."/>
            <person name="Roest Crollius H."/>
            <person name="Guiguen Y."/>
        </authorList>
    </citation>
    <scope>NUCLEOTIDE SEQUENCE</scope>
    <source>
        <strain evidence="2">NC1722</strain>
    </source>
</reference>
<dbReference type="Proteomes" id="UP001221898">
    <property type="component" value="Unassembled WGS sequence"/>
</dbReference>
<dbReference type="AlphaFoldDB" id="A0AAD7RMN5"/>
<organism evidence="2 3">
    <name type="scientific">Aldrovandia affinis</name>
    <dbReference type="NCBI Taxonomy" id="143900"/>
    <lineage>
        <taxon>Eukaryota</taxon>
        <taxon>Metazoa</taxon>
        <taxon>Chordata</taxon>
        <taxon>Craniata</taxon>
        <taxon>Vertebrata</taxon>
        <taxon>Euteleostomi</taxon>
        <taxon>Actinopterygii</taxon>
        <taxon>Neopterygii</taxon>
        <taxon>Teleostei</taxon>
        <taxon>Notacanthiformes</taxon>
        <taxon>Halosauridae</taxon>
        <taxon>Aldrovandia</taxon>
    </lineage>
</organism>
<keyword evidence="3" id="KW-1185">Reference proteome</keyword>
<comment type="caution">
    <text evidence="2">The sequence shown here is derived from an EMBL/GenBank/DDBJ whole genome shotgun (WGS) entry which is preliminary data.</text>
</comment>
<protein>
    <submittedName>
        <fullName evidence="2">Uncharacterized protein</fullName>
    </submittedName>
</protein>
<evidence type="ECO:0000313" key="2">
    <source>
        <dbReference type="EMBL" id="KAJ8385641.1"/>
    </source>
</evidence>
<evidence type="ECO:0000313" key="3">
    <source>
        <dbReference type="Proteomes" id="UP001221898"/>
    </source>
</evidence>